<evidence type="ECO:0000256" key="3">
    <source>
        <dbReference type="ARBA" id="ARBA00022836"/>
    </source>
</evidence>
<dbReference type="InterPro" id="IPR010010">
    <property type="entry name" value="PSI_PsaM"/>
</dbReference>
<evidence type="ECO:0000256" key="2">
    <source>
        <dbReference type="ARBA" id="ARBA00022692"/>
    </source>
</evidence>
<keyword evidence="4 7" id="KW-1133">Transmembrane helix</keyword>
<evidence type="ECO:0000256" key="6">
    <source>
        <dbReference type="ARBA" id="ARBA00023136"/>
    </source>
</evidence>
<comment type="similarity">
    <text evidence="7">Belongs to the PsaM family.</text>
</comment>
<reference evidence="8" key="1">
    <citation type="journal article" date="2016" name="Genome Biol. Evol.">
        <title>Evolutionary Dynamics of Chloroplast Genomes in Low Light: A Case Study of the Endolithic Green Alga Ostreobium quekettii.</title>
        <authorList>
            <person name="R Marcelino V."/>
            <person name="Cremen M.C."/>
            <person name="Jackson C.J."/>
            <person name="Larkum A.A."/>
            <person name="Verbruggen H."/>
        </authorList>
    </citation>
    <scope>NUCLEOTIDE SEQUENCE</scope>
</reference>
<dbReference type="AlphaFoldDB" id="A0A1C9JBH1"/>
<geneLocation type="chloroplast" evidence="8"/>
<keyword evidence="8" id="KW-0150">Chloroplast</keyword>
<keyword evidence="8" id="KW-0934">Plastid</keyword>
<evidence type="ECO:0000256" key="1">
    <source>
        <dbReference type="ARBA" id="ARBA00022531"/>
    </source>
</evidence>
<dbReference type="RefSeq" id="YP_009306290.1">
    <property type="nucleotide sequence ID" value="NC_031367.1"/>
</dbReference>
<dbReference type="GO" id="GO:0009535">
    <property type="term" value="C:chloroplast thylakoid membrane"/>
    <property type="evidence" value="ECO:0007669"/>
    <property type="project" value="UniProtKB-SubCell"/>
</dbReference>
<dbReference type="HAMAP" id="MF_00828">
    <property type="entry name" value="PSI_PsaM"/>
    <property type="match status" value="1"/>
</dbReference>
<evidence type="ECO:0000256" key="7">
    <source>
        <dbReference type="HAMAP-Rule" id="MF_00828"/>
    </source>
</evidence>
<dbReference type="SUPFAM" id="SSF81548">
    <property type="entry name" value="Subunit XII of photosystem I reaction centre, PsaM"/>
    <property type="match status" value="1"/>
</dbReference>
<keyword evidence="5 7" id="KW-0793">Thylakoid</keyword>
<name>A0A1C9JBH1_9CHLO</name>
<dbReference type="NCBIfam" id="TIGR03053">
    <property type="entry name" value="PS_I_psaM"/>
    <property type="match status" value="1"/>
</dbReference>
<dbReference type="InterPro" id="IPR037279">
    <property type="entry name" value="PSI_PsaM_sf"/>
</dbReference>
<dbReference type="GO" id="GO:0015979">
    <property type="term" value="P:photosynthesis"/>
    <property type="evidence" value="ECO:0007669"/>
    <property type="project" value="UniProtKB-UniRule"/>
</dbReference>
<evidence type="ECO:0000313" key="8">
    <source>
        <dbReference type="EMBL" id="AOP19194.1"/>
    </source>
</evidence>
<gene>
    <name evidence="7 8" type="primary">psaM</name>
</gene>
<evidence type="ECO:0000256" key="5">
    <source>
        <dbReference type="ARBA" id="ARBA00023078"/>
    </source>
</evidence>
<feature type="transmembrane region" description="Helical" evidence="7">
    <location>
        <begin position="6"/>
        <end position="25"/>
    </location>
</feature>
<proteinExistence type="inferred from homology"/>
<sequence length="31" mass="3411">MITDSQIFIATFLALINGLLALRLGSNLYNN</sequence>
<reference evidence="8" key="2">
    <citation type="submission" date="2016-08" db="EMBL/GenBank/DDBJ databases">
        <authorList>
            <person name="Seilhamer J.J."/>
        </authorList>
    </citation>
    <scope>NUCLEOTIDE SEQUENCE</scope>
</reference>
<evidence type="ECO:0000256" key="4">
    <source>
        <dbReference type="ARBA" id="ARBA00022989"/>
    </source>
</evidence>
<dbReference type="GeneID" id="29288674"/>
<dbReference type="EMBL" id="KX808497">
    <property type="protein sequence ID" value="AOP19194.1"/>
    <property type="molecule type" value="Genomic_DNA"/>
</dbReference>
<keyword evidence="6 7" id="KW-0472">Membrane</keyword>
<keyword evidence="1 7" id="KW-0602">Photosynthesis</keyword>
<protein>
    <recommendedName>
        <fullName evidence="7">Photosystem I reaction center subunit XII</fullName>
    </recommendedName>
    <alternativeName>
        <fullName evidence="7">PSI-M</fullName>
    </alternativeName>
</protein>
<keyword evidence="3 7" id="KW-0603">Photosystem I</keyword>
<dbReference type="GO" id="GO:0009522">
    <property type="term" value="C:photosystem I"/>
    <property type="evidence" value="ECO:0007669"/>
    <property type="project" value="UniProtKB-KW"/>
</dbReference>
<organism evidence="8">
    <name type="scientific">Derbesia sp. WEST4838</name>
    <dbReference type="NCBI Taxonomy" id="1847751"/>
    <lineage>
        <taxon>Eukaryota</taxon>
        <taxon>Viridiplantae</taxon>
        <taxon>Chlorophyta</taxon>
        <taxon>core chlorophytes</taxon>
        <taxon>Ulvophyceae</taxon>
        <taxon>TCBD clade</taxon>
        <taxon>Bryopsidales</taxon>
        <taxon>Bryopsidineae</taxon>
        <taxon>Derbesiaceae</taxon>
        <taxon>Derbesia</taxon>
    </lineage>
</organism>
<keyword evidence="2 7" id="KW-0812">Transmembrane</keyword>
<accession>A0A1C9JBH1</accession>
<comment type="subcellular location">
    <subcellularLocation>
        <location evidence="7">Plastid</location>
        <location evidence="7">Chloroplast thylakoid membrane</location>
        <topology evidence="7">Single-pass membrane protein</topology>
    </subcellularLocation>
</comment>
<dbReference type="Pfam" id="PF07465">
    <property type="entry name" value="PsaM"/>
    <property type="match status" value="1"/>
</dbReference>